<dbReference type="CDD" id="cd13280">
    <property type="entry name" value="PH_SIP3"/>
    <property type="match status" value="1"/>
</dbReference>
<dbReference type="Gene3D" id="1.20.1270.60">
    <property type="entry name" value="Arfaptin homology (AH) domain/BAR domain"/>
    <property type="match status" value="1"/>
</dbReference>
<feature type="region of interest" description="Disordered" evidence="1">
    <location>
        <begin position="478"/>
        <end position="504"/>
    </location>
</feature>
<reference evidence="3" key="1">
    <citation type="submission" date="2023-01" db="EMBL/GenBank/DDBJ databases">
        <title>The chitinases involved in constricting ring structure development in the nematode-trapping fungus Drechslerella dactyloides.</title>
        <authorList>
            <person name="Wang R."/>
            <person name="Zhang L."/>
            <person name="Tang P."/>
            <person name="Li S."/>
            <person name="Liang L."/>
        </authorList>
    </citation>
    <scope>NUCLEOTIDE SEQUENCE</scope>
    <source>
        <strain evidence="3">YMF1.00031</strain>
    </source>
</reference>
<dbReference type="InterPro" id="IPR004148">
    <property type="entry name" value="BAR_dom"/>
</dbReference>
<evidence type="ECO:0000313" key="4">
    <source>
        <dbReference type="Proteomes" id="UP001221413"/>
    </source>
</evidence>
<feature type="compositionally biased region" description="Polar residues" evidence="1">
    <location>
        <begin position="914"/>
        <end position="931"/>
    </location>
</feature>
<feature type="compositionally biased region" description="Polar residues" evidence="1">
    <location>
        <begin position="975"/>
        <end position="985"/>
    </location>
</feature>
<gene>
    <name evidence="3" type="ORF">Dda_5074</name>
</gene>
<comment type="caution">
    <text evidence="3">The sequence shown here is derived from an EMBL/GenBank/DDBJ whole genome shotgun (WGS) entry which is preliminary data.</text>
</comment>
<evidence type="ECO:0000313" key="3">
    <source>
        <dbReference type="EMBL" id="KAJ6259437.1"/>
    </source>
</evidence>
<dbReference type="InterPro" id="IPR042067">
    <property type="entry name" value="Sip3_PH"/>
</dbReference>
<accession>A0AAD6IZV8</accession>
<dbReference type="SUPFAM" id="SSF50729">
    <property type="entry name" value="PH domain-like"/>
    <property type="match status" value="1"/>
</dbReference>
<dbReference type="PROSITE" id="PS50003">
    <property type="entry name" value="PH_DOMAIN"/>
    <property type="match status" value="1"/>
</dbReference>
<protein>
    <recommendedName>
        <fullName evidence="2">PH domain-containing protein</fullName>
    </recommendedName>
</protein>
<dbReference type="Gene3D" id="2.30.29.30">
    <property type="entry name" value="Pleckstrin-homology domain (PH domain)/Phosphotyrosine-binding domain (PTB)"/>
    <property type="match status" value="1"/>
</dbReference>
<dbReference type="InterPro" id="IPR028012">
    <property type="entry name" value="Rua1_C"/>
</dbReference>
<sequence length="1464" mass="160844">MAIPLSLIPVNLKESALDSPTFRANAIHYCEQVDAVEKWLEGYIKSTLKVCQEIGDLEDVITTNFSQSLPTHISESILDHDYSLLAIELFAEASKEFWSIAIAYSKRIQPQMIDPLSEFLRNDVKQFKECRRALETSQQRYDTLLQRYASQSKGKEASALREDAFQLHESRKTYIRSSFDFCSKAPELRASLDRLITRITTDLWKEQVKYRRGFSINLEFYEAKMDRIRSWSDAMESSANIFKQELALARKDMEEQARSVTKPSRELEDYSSSTVPFLTARGKESAASLTRDAEAIEKQGWLFIRSITGKQGARSTWVRRWCFVKDGIFGCLVQGVKGNGVEETEKIGLLLCNVKPAFQEDRRFCFEIKTKDTGILLQAETQQDLSMWLSVFEAAKRAAVLSSPSAATNISAFAVSPPSIEFASSQMLGLDETEKQNILGVPGLESSARASNDFGKRPLFPGDDVTSGVHGSRLGQILDLPSRKSAGPGASQATGGDRKSLPGSGIQALISASHGALPLNTAPPAVPALVSPSFQGLGSAKGISVSDGYVTSSLGPRTLVNLPMSTGLSRHAIAVSAISDRGMSTPGGLMANSWGTSNWALASKADDKASKPAEAGATKENVASAAGPSIGDATSVNPTHRKAISLDLEAQAPPIPRFPHPSTADCYPNNYPDELRQQDGQFHILFPEVPREEVVLLVFRATWKPNDVQEFPGRAFVTTAAMYFYSHHLGLVLVNKIRLQLIISVRVTPGKASDQLHLHLKEVEELGPLSDEEIAVTTFLEPIWLLQRRLRYLVDLATLETPASLSDVIDNLTRMDNEPQQSPTSESWEEISLGEEVEESFSTINPPSKGPNSMRRLVEKVTGLDVRDRYNGSIVANPVNFVPPANAVKNGKEKSNNKKMFSSYEMDEAAYSDCTSSSNSLYDRTSSNSPFDANATLRGLPSKSYLELNQQGGEDGQWQAGPSSHAQHHSHRGSSKPSILNQTGNGPAFSGPPPVWQSGCYQARANATQAAMGQQTSQSYDVGFWPVSQDGIIVRGVDPEPLSNDFPTNDELDAQSVYLHPKFSYPQPVSDCDSQSLTTSMSRRLSDASTSISADVLPYDGLVSSQEGSNAAAGLPYNDHLNSLGTAPTSCVSTANPSPLPSPRNMVDLVRVPSRGKVSQSPRQNSRLAPYCIDGRSKRWSTGMNLPNNSPLSSLGNHVPSIASTLELASAVNNGPDTGMLQPLSEFPGGHCDSEQYMYSPYGHSGFPAPRAPALLPGQPCLESQMDHHHFPAAQFHYLRMLQSNADAHYQYGDASDRPDLYAALSEEQLDPPEEDMNPEDPDMKPHEQELRFEGDLYTPKWVRNHGNKREGWCGICKPGRWLVLKNSAFWYDKSFTHGISAATGQAFMEPQDVRRVDGNPDVWEGLCHSCNDWISLVSNKKKGTTWFRHAYKCHVHQAPKIKGTPKRRIRDSRPGTARSSDSV</sequence>
<dbReference type="Proteomes" id="UP001221413">
    <property type="component" value="Unassembled WGS sequence"/>
</dbReference>
<dbReference type="SUPFAM" id="SSF103657">
    <property type="entry name" value="BAR/IMD domain-like"/>
    <property type="match status" value="1"/>
</dbReference>
<feature type="region of interest" description="Disordered" evidence="1">
    <location>
        <begin position="914"/>
        <end position="995"/>
    </location>
</feature>
<evidence type="ECO:0000256" key="1">
    <source>
        <dbReference type="SAM" id="MobiDB-lite"/>
    </source>
</evidence>
<dbReference type="CDD" id="cd07609">
    <property type="entry name" value="BAR_SIP3_fungi"/>
    <property type="match status" value="1"/>
</dbReference>
<dbReference type="InterPro" id="IPR001849">
    <property type="entry name" value="PH_domain"/>
</dbReference>
<keyword evidence="4" id="KW-1185">Reference proteome</keyword>
<dbReference type="InterPro" id="IPR027267">
    <property type="entry name" value="AH/BAR_dom_sf"/>
</dbReference>
<feature type="domain" description="PH" evidence="2">
    <location>
        <begin position="295"/>
        <end position="397"/>
    </location>
</feature>
<feature type="region of interest" description="Disordered" evidence="1">
    <location>
        <begin position="1443"/>
        <end position="1464"/>
    </location>
</feature>
<dbReference type="PANTHER" id="PTHR28125">
    <property type="entry name" value="MEIOTIC EXPRESSION UP-REGULATED PROTEIN 26"/>
    <property type="match status" value="1"/>
</dbReference>
<proteinExistence type="predicted"/>
<name>A0AAD6IZV8_DREDA</name>
<feature type="region of interest" description="Disordered" evidence="1">
    <location>
        <begin position="605"/>
        <end position="636"/>
    </location>
</feature>
<dbReference type="InterPro" id="IPR011993">
    <property type="entry name" value="PH-like_dom_sf"/>
</dbReference>
<dbReference type="GO" id="GO:0005737">
    <property type="term" value="C:cytoplasm"/>
    <property type="evidence" value="ECO:0007669"/>
    <property type="project" value="InterPro"/>
</dbReference>
<dbReference type="Pfam" id="PF00169">
    <property type="entry name" value="PH"/>
    <property type="match status" value="1"/>
</dbReference>
<dbReference type="InterPro" id="IPR039463">
    <property type="entry name" value="Sip3/Lam1_BAR"/>
</dbReference>
<dbReference type="SMART" id="SM00233">
    <property type="entry name" value="PH"/>
    <property type="match status" value="1"/>
</dbReference>
<dbReference type="Pfam" id="PF14616">
    <property type="entry name" value="Rua1_C"/>
    <property type="match status" value="1"/>
</dbReference>
<dbReference type="EMBL" id="JAQGDS010000006">
    <property type="protein sequence ID" value="KAJ6259437.1"/>
    <property type="molecule type" value="Genomic_DNA"/>
</dbReference>
<dbReference type="PANTHER" id="PTHR28125:SF3">
    <property type="entry name" value="TRANSCRIPTION REGULATOR RUA1 C-TERMINAL DOMAIN-CONTAINING PROTEIN"/>
    <property type="match status" value="1"/>
</dbReference>
<dbReference type="Pfam" id="PF16746">
    <property type="entry name" value="BAR_3"/>
    <property type="match status" value="1"/>
</dbReference>
<organism evidence="3 4">
    <name type="scientific">Drechslerella dactyloides</name>
    <name type="common">Nematode-trapping fungus</name>
    <name type="synonym">Arthrobotrys dactyloides</name>
    <dbReference type="NCBI Taxonomy" id="74499"/>
    <lineage>
        <taxon>Eukaryota</taxon>
        <taxon>Fungi</taxon>
        <taxon>Dikarya</taxon>
        <taxon>Ascomycota</taxon>
        <taxon>Pezizomycotina</taxon>
        <taxon>Orbiliomycetes</taxon>
        <taxon>Orbiliales</taxon>
        <taxon>Orbiliaceae</taxon>
        <taxon>Drechslerella</taxon>
    </lineage>
</organism>
<evidence type="ECO:0000259" key="2">
    <source>
        <dbReference type="PROSITE" id="PS50003"/>
    </source>
</evidence>